<keyword evidence="1" id="KW-1133">Transmembrane helix</keyword>
<comment type="caution">
    <text evidence="2">The sequence shown here is derived from an EMBL/GenBank/DDBJ whole genome shotgun (WGS) entry which is preliminary data.</text>
</comment>
<evidence type="ECO:0000313" key="3">
    <source>
        <dbReference type="Proteomes" id="UP000325291"/>
    </source>
</evidence>
<sequence length="118" mass="12477">MDTVFFIASKLIGALLRPDTWIIIALAGIVLALVAGRRRAALGISSLTLALLVTLSALPVGDMLLQPIERRYPANPRLEAADGIIVLGGGEDARASVSIGTHVWMPPSMQGFVDLLSM</sequence>
<feature type="transmembrane region" description="Helical" evidence="1">
    <location>
        <begin position="42"/>
        <end position="61"/>
    </location>
</feature>
<dbReference type="RefSeq" id="WP_111368996.1">
    <property type="nucleotide sequence ID" value="NZ_VINQ01000021.1"/>
</dbReference>
<dbReference type="AlphaFoldDB" id="A0A5A9YYL7"/>
<evidence type="ECO:0000256" key="1">
    <source>
        <dbReference type="SAM" id="Phobius"/>
    </source>
</evidence>
<dbReference type="EMBL" id="VINQ01000021">
    <property type="protein sequence ID" value="KAA0909958.1"/>
    <property type="molecule type" value="Genomic_DNA"/>
</dbReference>
<evidence type="ECO:0000313" key="2">
    <source>
        <dbReference type="EMBL" id="KAA0909958.1"/>
    </source>
</evidence>
<evidence type="ECO:0008006" key="4">
    <source>
        <dbReference type="Google" id="ProtNLM"/>
    </source>
</evidence>
<organism evidence="2 3">
    <name type="scientific">Aquicoccus porphyridii</name>
    <dbReference type="NCBI Taxonomy" id="1852029"/>
    <lineage>
        <taxon>Bacteria</taxon>
        <taxon>Pseudomonadati</taxon>
        <taxon>Pseudomonadota</taxon>
        <taxon>Alphaproteobacteria</taxon>
        <taxon>Rhodobacterales</taxon>
        <taxon>Paracoccaceae</taxon>
        <taxon>Aquicoccus</taxon>
    </lineage>
</organism>
<name>A0A5A9YYL7_9RHOB</name>
<protein>
    <recommendedName>
        <fullName evidence="4">YdcF family protein</fullName>
    </recommendedName>
</protein>
<feature type="transmembrane region" description="Helical" evidence="1">
    <location>
        <begin position="20"/>
        <end position="36"/>
    </location>
</feature>
<dbReference type="Proteomes" id="UP000325291">
    <property type="component" value="Unassembled WGS sequence"/>
</dbReference>
<reference evidence="2 3" key="1">
    <citation type="submission" date="2019-07" db="EMBL/GenBank/DDBJ databases">
        <title>Aquicoccus porphyridii gen. nov., sp. nov., isolated from a small marine red alga, Porphyridium marinum.</title>
        <authorList>
            <person name="Liu L."/>
        </authorList>
    </citation>
    <scope>NUCLEOTIDE SEQUENCE [LARGE SCALE GENOMIC DNA]</scope>
    <source>
        <strain evidence="2 3">L1 8-17</strain>
    </source>
</reference>
<keyword evidence="1" id="KW-0472">Membrane</keyword>
<gene>
    <name evidence="2" type="ORF">FLO80_19055</name>
</gene>
<proteinExistence type="predicted"/>
<keyword evidence="3" id="KW-1185">Reference proteome</keyword>
<keyword evidence="1" id="KW-0812">Transmembrane</keyword>
<accession>A0A5A9YYL7</accession>